<dbReference type="EMBL" id="OB660686">
    <property type="protein sequence ID" value="CAD7225899.1"/>
    <property type="molecule type" value="Genomic_DNA"/>
</dbReference>
<accession>A0A7R8W6M0</accession>
<gene>
    <name evidence="1" type="ORF">CTOB1V02_LOCUS3828</name>
</gene>
<evidence type="ECO:0000313" key="1">
    <source>
        <dbReference type="EMBL" id="CAD7225899.1"/>
    </source>
</evidence>
<reference evidence="1" key="1">
    <citation type="submission" date="2020-11" db="EMBL/GenBank/DDBJ databases">
        <authorList>
            <person name="Tran Van P."/>
        </authorList>
    </citation>
    <scope>NUCLEOTIDE SEQUENCE</scope>
</reference>
<dbReference type="AlphaFoldDB" id="A0A7R8W6M0"/>
<name>A0A7R8W6M0_9CRUS</name>
<proteinExistence type="predicted"/>
<sequence length="170" mass="18982">MGRWPREGLREGRGRGSTGRICVWEAWDRPRQCGQLQQNSAFVPVLKQSHEAGLWYRDMVALGPGLFKLRLRRSAESVLAPDVEIISSNGSTISYDLDRIVQGHLEEDEEEAVPFLSSADEEDISDVHGILSSTGLFDGTVHSLHENSLRLVGGCWEEQTVPVLRRATEI</sequence>
<protein>
    <submittedName>
        <fullName evidence="1">Uncharacterized protein</fullName>
    </submittedName>
</protein>
<organism evidence="1">
    <name type="scientific">Cyprideis torosa</name>
    <dbReference type="NCBI Taxonomy" id="163714"/>
    <lineage>
        <taxon>Eukaryota</taxon>
        <taxon>Metazoa</taxon>
        <taxon>Ecdysozoa</taxon>
        <taxon>Arthropoda</taxon>
        <taxon>Crustacea</taxon>
        <taxon>Oligostraca</taxon>
        <taxon>Ostracoda</taxon>
        <taxon>Podocopa</taxon>
        <taxon>Podocopida</taxon>
        <taxon>Cytherocopina</taxon>
        <taxon>Cytheroidea</taxon>
        <taxon>Cytherideidae</taxon>
        <taxon>Cyprideis</taxon>
    </lineage>
</organism>